<dbReference type="SUPFAM" id="SSF90123">
    <property type="entry name" value="ABC transporter transmembrane region"/>
    <property type="match status" value="2"/>
</dbReference>
<evidence type="ECO:0000256" key="8">
    <source>
        <dbReference type="SAM" id="Phobius"/>
    </source>
</evidence>
<feature type="transmembrane region" description="Helical" evidence="8">
    <location>
        <begin position="166"/>
        <end position="185"/>
    </location>
</feature>
<keyword evidence="6 8" id="KW-1133">Transmembrane helix</keyword>
<dbReference type="SMART" id="SM00382">
    <property type="entry name" value="AAA"/>
    <property type="match status" value="2"/>
</dbReference>
<evidence type="ECO:0000259" key="9">
    <source>
        <dbReference type="PROSITE" id="PS50893"/>
    </source>
</evidence>
<feature type="transmembrane region" description="Helical" evidence="8">
    <location>
        <begin position="1018"/>
        <end position="1039"/>
    </location>
</feature>
<organism evidence="11 12">
    <name type="scientific">Entomortierella chlamydospora</name>
    <dbReference type="NCBI Taxonomy" id="101097"/>
    <lineage>
        <taxon>Eukaryota</taxon>
        <taxon>Fungi</taxon>
        <taxon>Fungi incertae sedis</taxon>
        <taxon>Mucoromycota</taxon>
        <taxon>Mortierellomycotina</taxon>
        <taxon>Mortierellomycetes</taxon>
        <taxon>Mortierellales</taxon>
        <taxon>Mortierellaceae</taxon>
        <taxon>Entomortierella</taxon>
    </lineage>
</organism>
<dbReference type="GO" id="GO:0140359">
    <property type="term" value="F:ABC-type transporter activity"/>
    <property type="evidence" value="ECO:0007669"/>
    <property type="project" value="InterPro"/>
</dbReference>
<dbReference type="FunFam" id="3.40.50.300:FF:000163">
    <property type="entry name" value="Multidrug resistance-associated protein member 4"/>
    <property type="match status" value="1"/>
</dbReference>
<protein>
    <submittedName>
        <fullName evidence="11">Uncharacterized protein</fullName>
    </submittedName>
</protein>
<dbReference type="CDD" id="cd18603">
    <property type="entry name" value="ABC_6TM_MRP1_2_3_6_D2_like"/>
    <property type="match status" value="1"/>
</dbReference>
<evidence type="ECO:0000256" key="6">
    <source>
        <dbReference type="ARBA" id="ARBA00022989"/>
    </source>
</evidence>
<dbReference type="InterPro" id="IPR017871">
    <property type="entry name" value="ABC_transporter-like_CS"/>
</dbReference>
<evidence type="ECO:0000313" key="12">
    <source>
        <dbReference type="Proteomes" id="UP000703661"/>
    </source>
</evidence>
<name>A0A9P6T4H8_9FUNG</name>
<feature type="transmembrane region" description="Helical" evidence="8">
    <location>
        <begin position="128"/>
        <end position="146"/>
    </location>
</feature>
<dbReference type="PROSITE" id="PS00211">
    <property type="entry name" value="ABC_TRANSPORTER_1"/>
    <property type="match status" value="2"/>
</dbReference>
<proteinExistence type="predicted"/>
<keyword evidence="2" id="KW-0813">Transport</keyword>
<feature type="domain" description="ABC transporter" evidence="9">
    <location>
        <begin position="656"/>
        <end position="881"/>
    </location>
</feature>
<dbReference type="InterPro" id="IPR003593">
    <property type="entry name" value="AAA+_ATPase"/>
</dbReference>
<feature type="transmembrane region" description="Helical" evidence="8">
    <location>
        <begin position="1208"/>
        <end position="1227"/>
    </location>
</feature>
<dbReference type="InterPro" id="IPR044746">
    <property type="entry name" value="ABCC_6TM_D1"/>
</dbReference>
<reference evidence="11" key="1">
    <citation type="journal article" date="2020" name="Fungal Divers.">
        <title>Resolving the Mortierellaceae phylogeny through synthesis of multi-gene phylogenetics and phylogenomics.</title>
        <authorList>
            <person name="Vandepol N."/>
            <person name="Liber J."/>
            <person name="Desiro A."/>
            <person name="Na H."/>
            <person name="Kennedy M."/>
            <person name="Barry K."/>
            <person name="Grigoriev I.V."/>
            <person name="Miller A.N."/>
            <person name="O'Donnell K."/>
            <person name="Stajich J.E."/>
            <person name="Bonito G."/>
        </authorList>
    </citation>
    <scope>NUCLEOTIDE SEQUENCE</scope>
    <source>
        <strain evidence="11">NRRL 2769</strain>
    </source>
</reference>
<feature type="domain" description="ABC transmembrane type-1" evidence="10">
    <location>
        <begin position="984"/>
        <end position="1263"/>
    </location>
</feature>
<dbReference type="InterPro" id="IPR056227">
    <property type="entry name" value="TMD0_ABC"/>
</dbReference>
<dbReference type="GO" id="GO:0016020">
    <property type="term" value="C:membrane"/>
    <property type="evidence" value="ECO:0007669"/>
    <property type="project" value="UniProtKB-SubCell"/>
</dbReference>
<comment type="caution">
    <text evidence="11">The sequence shown here is derived from an EMBL/GenBank/DDBJ whole genome shotgun (WGS) entry which is preliminary data.</text>
</comment>
<feature type="transmembrane region" description="Helical" evidence="8">
    <location>
        <begin position="980"/>
        <end position="998"/>
    </location>
</feature>
<keyword evidence="3 8" id="KW-0812">Transmembrane</keyword>
<feature type="domain" description="ABC transporter" evidence="9">
    <location>
        <begin position="1299"/>
        <end position="1567"/>
    </location>
</feature>
<evidence type="ECO:0000256" key="5">
    <source>
        <dbReference type="ARBA" id="ARBA00022840"/>
    </source>
</evidence>
<keyword evidence="4" id="KW-0547">Nucleotide-binding</keyword>
<dbReference type="InterPro" id="IPR050173">
    <property type="entry name" value="ABC_transporter_C-like"/>
</dbReference>
<evidence type="ECO:0000256" key="3">
    <source>
        <dbReference type="ARBA" id="ARBA00022692"/>
    </source>
</evidence>
<keyword evidence="5" id="KW-0067">ATP-binding</keyword>
<feature type="transmembrane region" description="Helical" evidence="8">
    <location>
        <begin position="26"/>
        <end position="49"/>
    </location>
</feature>
<dbReference type="FunFam" id="1.20.1560.10:FF:000010">
    <property type="entry name" value="Multidrug resistance-associated ABC transporter"/>
    <property type="match status" value="1"/>
</dbReference>
<keyword evidence="12" id="KW-1185">Reference proteome</keyword>
<feature type="transmembrane region" description="Helical" evidence="8">
    <location>
        <begin position="565"/>
        <end position="587"/>
    </location>
</feature>
<dbReference type="Gene3D" id="1.20.1560.10">
    <property type="entry name" value="ABC transporter type 1, transmembrane domain"/>
    <property type="match status" value="2"/>
</dbReference>
<evidence type="ECO:0000256" key="1">
    <source>
        <dbReference type="ARBA" id="ARBA00004141"/>
    </source>
</evidence>
<feature type="transmembrane region" description="Helical" evidence="8">
    <location>
        <begin position="70"/>
        <end position="91"/>
    </location>
</feature>
<dbReference type="InterPro" id="IPR011527">
    <property type="entry name" value="ABC1_TM_dom"/>
</dbReference>
<evidence type="ECO:0000256" key="4">
    <source>
        <dbReference type="ARBA" id="ARBA00022741"/>
    </source>
</evidence>
<dbReference type="PROSITE" id="PS50893">
    <property type="entry name" value="ABC_TRANSPORTER_2"/>
    <property type="match status" value="2"/>
</dbReference>
<feature type="domain" description="ABC transmembrane type-1" evidence="10">
    <location>
        <begin position="297"/>
        <end position="592"/>
    </location>
</feature>
<sequence length="1573" mass="175185">MTPSIPTTSSAWCDNDGWGPIAHDQISFTSCFQNTVLFGISGILGLIFSSIRARNLYKYDHKHSLGRVNILYWPSQIALSGAILVLSARLLSGHEGLSSSSSVFAVLSLIAAWVSAIRLNSLQSLYRVRSSGLILVFELLSILFALPRLVSLYRQDSKSNDNISEFIFQYRYLSCITVAFVFDAWPRGWTSVQKNSPATRHDKANIFSLWTFHYMQLTLSLGYRQPLKMEDIQNIMPEDSKTLEGPYQALSLQWETHLMEINAANQLQGRLSSQKKGKKREPSLMLVILRTFWKDLLGVVVLQLARSALQFVLPLLLQQVLIYIESPSGSESGEEKIYTRDHGISLAICMLLVNVILSVLMGQYYVRLVEISIQIRSALVSMIYRKALVLSSGARKSATSGEITNHMSADAEKWVANLVWMPSWVSIPFEITVATFLLYRLLGWSVFCGISMVAITTPLQGWAGQLMESIGTDKMEAQDSRVRLMTEILANIKIIKLYSYVEAFQEKIHMFRNKEVAHLRRAGVVDSFMTIMYSCLPLLMGFVSFSVYGTVGGPGFTPGKIDAQTIFVSISLFGLLNRPVGVMSMVVEGTIGLRVAMRRVQGFLLKEEMDRDAVVHINELPRMDGLPVIWITDATLAWGPDLSSHNQPYIDESEDTETTALLSGDAVKSSEPTLFDINVSIARSSLTAVVGRVGQGKSSLLSALTGDMYKHRGAIKVFGSIAYIPQQAWIVNATLRENIVFGKPFDQQKYDCILFACGLLPDIEILDAGDLTEIGERGINLSGGQKQRVSLARAAYQDADIYLFDDPLSAVDAHVDQHLWQHLIGPKGMLNQKTRVIVTHGIHHLEEVDHILMIKAGHIEESGNYTALMEAKKAFYQLIKEFSVRYRAKKAVSKAGKGTAKGGKIDAAIAAIKSDTGSVDSSTSTSASISDDENNAESIAAVEEVKVKGNGSGDLIEEEQVRNGIVQWEVFATYCKAMSYFYFIITISLFVVWEGFKLGVPLWLEHWIRVSNTTDKPVYYFLGVYAALVVAFMLIDVYLTYVSKVKACMQASVVLHNNAFDRVMRLPMSFFDSTPQGRILNRFSSDVGGIDESIPFSLLQTITCLFNLAGNLLIVSFATPVFMVIIPPLALLFWITQKYYSRTSSTLKRLESTAKSPIYQHFSESLHGVTSIRVMQLQNRFITENADRVDKHANAFYTWSMTNRWMNYRLETLAMAVVFVSTLLAVLNKDTLSPSLAGLALSFTLVLVDEVTWLLRIFTRFQGDLVSVERVHEYSTKNTEAPLVTGVKIPEQWPNKGHIIFKNYSARYRDGLDLVLKNISFEVQPGNKVGIVGRTGAGKSSLTLALFRIIEAADSYWARMSGQEGTAKDLGLAQLQDQLSSISSSDDGGSIEIDGLDISTLGLRDLRKHLAIIPQDPTLFAGSVRENLDPFHEAEDSELWTALERAHLKDHISSLPGGLSFEVSQNGDNFSVGQRSLICLARALLRKTKILILDEATAAVDVETDELIQRTIRKEFKDRTILTIAHRIKTVMDSDKILVLERGRVQEYDSPKELLNKKGSLFFSLAEQSGEIL</sequence>
<gene>
    <name evidence="11" type="ORF">BGZ80_010346</name>
</gene>
<feature type="transmembrane region" description="Helical" evidence="8">
    <location>
        <begin position="1112"/>
        <end position="1135"/>
    </location>
</feature>
<dbReference type="Pfam" id="PF00664">
    <property type="entry name" value="ABC_membrane"/>
    <property type="match status" value="2"/>
</dbReference>
<dbReference type="InterPro" id="IPR036640">
    <property type="entry name" value="ABC1_TM_sf"/>
</dbReference>
<evidence type="ECO:0000313" key="11">
    <source>
        <dbReference type="EMBL" id="KAG0023121.1"/>
    </source>
</evidence>
<dbReference type="FunFam" id="3.40.50.300:FF:000997">
    <property type="entry name" value="Multidrug resistance-associated protein 1"/>
    <property type="match status" value="1"/>
</dbReference>
<dbReference type="CDD" id="cd03250">
    <property type="entry name" value="ABCC_MRP_domain1"/>
    <property type="match status" value="1"/>
</dbReference>
<dbReference type="CDD" id="cd18579">
    <property type="entry name" value="ABC_6TM_ABCC_D1"/>
    <property type="match status" value="1"/>
</dbReference>
<dbReference type="Pfam" id="PF00005">
    <property type="entry name" value="ABC_tran"/>
    <property type="match status" value="2"/>
</dbReference>
<dbReference type="FunFam" id="1.20.1560.10:FF:000006">
    <property type="entry name" value="ATP-binding cassette, sub-family C (CFTR/MRP), member 9"/>
    <property type="match status" value="1"/>
</dbReference>
<dbReference type="Gene3D" id="3.40.50.300">
    <property type="entry name" value="P-loop containing nucleotide triphosphate hydrolases"/>
    <property type="match status" value="2"/>
</dbReference>
<dbReference type="PROSITE" id="PS50929">
    <property type="entry name" value="ABC_TM1F"/>
    <property type="match status" value="2"/>
</dbReference>
<feature type="transmembrane region" description="Helical" evidence="8">
    <location>
        <begin position="97"/>
        <end position="116"/>
    </location>
</feature>
<dbReference type="SUPFAM" id="SSF52540">
    <property type="entry name" value="P-loop containing nucleoside triphosphate hydrolases"/>
    <property type="match status" value="2"/>
</dbReference>
<comment type="subcellular location">
    <subcellularLocation>
        <location evidence="1">Membrane</location>
        <topology evidence="1">Multi-pass membrane protein</topology>
    </subcellularLocation>
</comment>
<dbReference type="Pfam" id="PF24357">
    <property type="entry name" value="TMD0_ABC"/>
    <property type="match status" value="1"/>
</dbReference>
<dbReference type="InterPro" id="IPR003439">
    <property type="entry name" value="ABC_transporter-like_ATP-bd"/>
</dbReference>
<feature type="transmembrane region" description="Helical" evidence="8">
    <location>
        <begin position="344"/>
        <end position="366"/>
    </location>
</feature>
<evidence type="ECO:0000256" key="2">
    <source>
        <dbReference type="ARBA" id="ARBA00022448"/>
    </source>
</evidence>
<feature type="transmembrane region" description="Helical" evidence="8">
    <location>
        <begin position="522"/>
        <end position="545"/>
    </location>
</feature>
<dbReference type="EMBL" id="JAAAID010000071">
    <property type="protein sequence ID" value="KAG0023121.1"/>
    <property type="molecule type" value="Genomic_DNA"/>
</dbReference>
<accession>A0A9P6T4H8</accession>
<dbReference type="CDD" id="cd03244">
    <property type="entry name" value="ABCC_MRP_domain2"/>
    <property type="match status" value="1"/>
</dbReference>
<dbReference type="GO" id="GO:0005524">
    <property type="term" value="F:ATP binding"/>
    <property type="evidence" value="ECO:0007669"/>
    <property type="project" value="UniProtKB-KW"/>
</dbReference>
<dbReference type="PANTHER" id="PTHR24223">
    <property type="entry name" value="ATP-BINDING CASSETTE SUB-FAMILY C"/>
    <property type="match status" value="1"/>
</dbReference>
<dbReference type="GO" id="GO:0016887">
    <property type="term" value="F:ATP hydrolysis activity"/>
    <property type="evidence" value="ECO:0007669"/>
    <property type="project" value="InterPro"/>
</dbReference>
<evidence type="ECO:0000259" key="10">
    <source>
        <dbReference type="PROSITE" id="PS50929"/>
    </source>
</evidence>
<feature type="transmembrane region" description="Helical" evidence="8">
    <location>
        <begin position="441"/>
        <end position="462"/>
    </location>
</feature>
<dbReference type="Proteomes" id="UP000703661">
    <property type="component" value="Unassembled WGS sequence"/>
</dbReference>
<keyword evidence="7 8" id="KW-0472">Membrane</keyword>
<dbReference type="InterPro" id="IPR027417">
    <property type="entry name" value="P-loop_NTPase"/>
</dbReference>
<evidence type="ECO:0000256" key="7">
    <source>
        <dbReference type="ARBA" id="ARBA00023136"/>
    </source>
</evidence>